<comment type="caution">
    <text evidence="1">The sequence shown here is derived from an EMBL/GenBank/DDBJ whole genome shotgun (WGS) entry which is preliminary data.</text>
</comment>
<keyword evidence="2" id="KW-1185">Reference proteome</keyword>
<dbReference type="AlphaFoldDB" id="A0A0B1PB95"/>
<dbReference type="SUPFAM" id="SSF53474">
    <property type="entry name" value="alpha/beta-Hydrolases"/>
    <property type="match status" value="1"/>
</dbReference>
<protein>
    <submittedName>
        <fullName evidence="1">Putative phospholipase carboxylesterase superfamily</fullName>
    </submittedName>
</protein>
<dbReference type="HOGENOM" id="CLU_062889_1_0_1"/>
<gene>
    <name evidence="1" type="ORF">EV44_g3095</name>
</gene>
<sequence length="234" mass="25909">MALPATIGISLRAPHPIPPFLTGSDTPGFRWSDDLLFDELRNCLDGDAGFSCAIKLLEEIVMVLLHQCGFKERDIWFLGLGQGAMAALGLITKMERDGKASPDGFGGVVAIGAGLPKESLTWIPAEVSEKLKTPVLLCGGSNQTQVTRNTISCLKDRFGNFLYVKWEKQGDGMPRNREEMLPIMKFFAQRMRSWAGSSCTARAYLPRFELPAIADKLEIFTFTRCRCRRLVCSA</sequence>
<evidence type="ECO:0000313" key="2">
    <source>
        <dbReference type="Proteomes" id="UP000030854"/>
    </source>
</evidence>
<evidence type="ECO:0000313" key="1">
    <source>
        <dbReference type="EMBL" id="KHJ35967.1"/>
    </source>
</evidence>
<organism evidence="1 2">
    <name type="scientific">Uncinula necator</name>
    <name type="common">Grape powdery mildew</name>
    <dbReference type="NCBI Taxonomy" id="52586"/>
    <lineage>
        <taxon>Eukaryota</taxon>
        <taxon>Fungi</taxon>
        <taxon>Dikarya</taxon>
        <taxon>Ascomycota</taxon>
        <taxon>Pezizomycotina</taxon>
        <taxon>Leotiomycetes</taxon>
        <taxon>Erysiphales</taxon>
        <taxon>Erysiphaceae</taxon>
        <taxon>Erysiphe</taxon>
    </lineage>
</organism>
<dbReference type="InterPro" id="IPR029058">
    <property type="entry name" value="AB_hydrolase_fold"/>
</dbReference>
<reference evidence="1 2" key="1">
    <citation type="journal article" date="2014" name="BMC Genomics">
        <title>Adaptive genomic structural variation in the grape powdery mildew pathogen, Erysiphe necator.</title>
        <authorList>
            <person name="Jones L."/>
            <person name="Riaz S."/>
            <person name="Morales-Cruz A."/>
            <person name="Amrine K.C."/>
            <person name="McGuire B."/>
            <person name="Gubler W.D."/>
            <person name="Walker M.A."/>
            <person name="Cantu D."/>
        </authorList>
    </citation>
    <scope>NUCLEOTIDE SEQUENCE [LARGE SCALE GENOMIC DNA]</scope>
    <source>
        <strain evidence="2">c</strain>
    </source>
</reference>
<dbReference type="STRING" id="52586.A0A0B1PB95"/>
<dbReference type="EMBL" id="JNVN01000180">
    <property type="protein sequence ID" value="KHJ35967.1"/>
    <property type="molecule type" value="Genomic_DNA"/>
</dbReference>
<dbReference type="Gene3D" id="3.40.50.1820">
    <property type="entry name" value="alpha/beta hydrolase"/>
    <property type="match status" value="1"/>
</dbReference>
<dbReference type="Proteomes" id="UP000030854">
    <property type="component" value="Unassembled WGS sequence"/>
</dbReference>
<proteinExistence type="predicted"/>
<dbReference type="OMA" id="NWMWGED"/>
<accession>A0A0B1PB95</accession>
<name>A0A0B1PB95_UNCNE</name>